<evidence type="ECO:0000313" key="4">
    <source>
        <dbReference type="EMBL" id="AEF02043.1"/>
    </source>
</evidence>
<dbReference type="SUPFAM" id="SSF55920">
    <property type="entry name" value="Creatinase/aminopeptidase"/>
    <property type="match status" value="1"/>
</dbReference>
<keyword evidence="1" id="KW-0732">Signal</keyword>
<dbReference type="InterPro" id="IPR050659">
    <property type="entry name" value="Peptidase_M24B"/>
</dbReference>
<evidence type="ECO:0000313" key="5">
    <source>
        <dbReference type="Proteomes" id="UP000000683"/>
    </source>
</evidence>
<dbReference type="PANTHER" id="PTHR46112">
    <property type="entry name" value="AMINOPEPTIDASE"/>
    <property type="match status" value="1"/>
</dbReference>
<dbReference type="SUPFAM" id="SSF53092">
    <property type="entry name" value="Creatinase/prolidase N-terminal domain"/>
    <property type="match status" value="1"/>
</dbReference>
<dbReference type="AlphaFoldDB" id="F5Z9N8"/>
<accession>F5Z9N8</accession>
<dbReference type="OrthoDB" id="9761809at2"/>
<reference evidence="4 5" key="1">
    <citation type="journal article" date="2011" name="J. Bacteriol.">
        <title>Complete genome sequence of the polycyclic aromatic hydrocarbon-degrading bacterium Alteromonas sp. strain SN2.</title>
        <authorList>
            <person name="Jin H.M."/>
            <person name="Jeong H."/>
            <person name="Moon E.J."/>
            <person name="Math R.K."/>
            <person name="Lee K."/>
            <person name="Kim H.J."/>
            <person name="Jeon C.O."/>
            <person name="Oh T.K."/>
            <person name="Kim J.F."/>
        </authorList>
    </citation>
    <scope>NUCLEOTIDE SEQUENCE [LARGE SCALE GENOMIC DNA]</scope>
    <source>
        <strain evidence="5">JCM 17741 / KACC 18427 / KCTC 11700BP / SN2</strain>
    </source>
</reference>
<name>F5Z9N8_ALTNA</name>
<gene>
    <name evidence="4" type="ordered locus">ambt_02445</name>
</gene>
<dbReference type="InterPro" id="IPR029149">
    <property type="entry name" value="Creatin/AminoP/Spt16_N"/>
</dbReference>
<dbReference type="InterPro" id="IPR000587">
    <property type="entry name" value="Creatinase_N"/>
</dbReference>
<protein>
    <submittedName>
        <fullName evidence="4">Metal-dependent dipeptidase</fullName>
    </submittedName>
</protein>
<dbReference type="KEGG" id="alt:ambt_02445"/>
<evidence type="ECO:0000259" key="2">
    <source>
        <dbReference type="Pfam" id="PF00557"/>
    </source>
</evidence>
<dbReference type="Proteomes" id="UP000000683">
    <property type="component" value="Chromosome"/>
</dbReference>
<feature type="signal peptide" evidence="1">
    <location>
        <begin position="1"/>
        <end position="27"/>
    </location>
</feature>
<dbReference type="InterPro" id="IPR036005">
    <property type="entry name" value="Creatinase/aminopeptidase-like"/>
</dbReference>
<evidence type="ECO:0000256" key="1">
    <source>
        <dbReference type="SAM" id="SignalP"/>
    </source>
</evidence>
<dbReference type="EMBL" id="CP002339">
    <property type="protein sequence ID" value="AEF02043.1"/>
    <property type="molecule type" value="Genomic_DNA"/>
</dbReference>
<feature type="domain" description="Creatinase N-terminal" evidence="3">
    <location>
        <begin position="62"/>
        <end position="195"/>
    </location>
</feature>
<organism evidence="4 5">
    <name type="scientific">Alteromonas naphthalenivorans</name>
    <dbReference type="NCBI Taxonomy" id="715451"/>
    <lineage>
        <taxon>Bacteria</taxon>
        <taxon>Pseudomonadati</taxon>
        <taxon>Pseudomonadota</taxon>
        <taxon>Gammaproteobacteria</taxon>
        <taxon>Alteromonadales</taxon>
        <taxon>Alteromonadaceae</taxon>
        <taxon>Alteromonas/Salinimonas group</taxon>
        <taxon>Alteromonas</taxon>
    </lineage>
</organism>
<dbReference type="Gene3D" id="3.90.230.10">
    <property type="entry name" value="Creatinase/methionine aminopeptidase superfamily"/>
    <property type="match status" value="1"/>
</dbReference>
<dbReference type="HOGENOM" id="CLU_017266_4_1_6"/>
<feature type="domain" description="Peptidase M24" evidence="2">
    <location>
        <begin position="204"/>
        <end position="409"/>
    </location>
</feature>
<feature type="chain" id="PRO_5003336744" evidence="1">
    <location>
        <begin position="28"/>
        <end position="434"/>
    </location>
</feature>
<keyword evidence="5" id="KW-1185">Reference proteome</keyword>
<sequence length="434" mass="46925">MNKRDFLKLSGAATLAPLTLASTAAFADANDAGSASANSSSSSLQSITSGVSPITNAEREARIKKAQSLMAQHNMAAMIIEPGAAMDYFSGIQWWRSERLTALVIPQKGEVAVVTPFFEQPSVLESLKVGDDVRVWQEHESPFDVVANILKSRSIERGNIGFESSVRYFVVTGVTKALPNMNIVAAEPVTRGCRMYKTAAELTLMHKANEVTLRAYEYVFSKLEIGMSQAQVKSLMNSAQQQLGGSGAWCLALFNDASAYPHGTNAKQTISEGSVILLDSGCSVHGYQSDISRTLVFGKASQQVVDVWNTVREGQNVAFAAAKIGTAAGKVDDAVRKYYVTQGYDKDYALPGLSHRTGHGIGMEGHESVNFVRGETTPLNKGMCFSNEPGLYIPGKFGVRLEDCLYMTDKAPVYFTEPPESIEKPLGKLVPLVV</sequence>
<evidence type="ECO:0000259" key="3">
    <source>
        <dbReference type="Pfam" id="PF01321"/>
    </source>
</evidence>
<dbReference type="RefSeq" id="WP_013782985.1">
    <property type="nucleotide sequence ID" value="NC_015554.1"/>
</dbReference>
<proteinExistence type="predicted"/>
<dbReference type="Gene3D" id="3.40.350.10">
    <property type="entry name" value="Creatinase/prolidase N-terminal domain"/>
    <property type="match status" value="1"/>
</dbReference>
<dbReference type="Pfam" id="PF01321">
    <property type="entry name" value="Creatinase_N"/>
    <property type="match status" value="1"/>
</dbReference>
<dbReference type="PANTHER" id="PTHR46112:SF3">
    <property type="entry name" value="AMINOPEPTIDASE YPDF"/>
    <property type="match status" value="1"/>
</dbReference>
<dbReference type="Pfam" id="PF00557">
    <property type="entry name" value="Peptidase_M24"/>
    <property type="match status" value="1"/>
</dbReference>
<dbReference type="eggNOG" id="COG0006">
    <property type="taxonomic scope" value="Bacteria"/>
</dbReference>
<dbReference type="InterPro" id="IPR000994">
    <property type="entry name" value="Pept_M24"/>
</dbReference>